<evidence type="ECO:0000313" key="2">
    <source>
        <dbReference type="EMBL" id="NSL88594.1"/>
    </source>
</evidence>
<proteinExistence type="predicted"/>
<sequence length="57" mass="6790">MKSIWQQILRYFYIGKKDPNAPKTRYVAMMHGMNRISILLFLIALVVLVVRLLRKQN</sequence>
<dbReference type="InterPro" id="IPR046615">
    <property type="entry name" value="DUF6728"/>
</dbReference>
<keyword evidence="1" id="KW-0472">Membrane</keyword>
<organism evidence="2 3">
    <name type="scientific">Chitinophaga solisilvae</name>
    <dbReference type="NCBI Taxonomy" id="1233460"/>
    <lineage>
        <taxon>Bacteria</taxon>
        <taxon>Pseudomonadati</taxon>
        <taxon>Bacteroidota</taxon>
        <taxon>Chitinophagia</taxon>
        <taxon>Chitinophagales</taxon>
        <taxon>Chitinophagaceae</taxon>
        <taxon>Chitinophaga</taxon>
    </lineage>
</organism>
<evidence type="ECO:0000313" key="3">
    <source>
        <dbReference type="Proteomes" id="UP000281028"/>
    </source>
</evidence>
<dbReference type="RefSeq" id="WP_173962817.1">
    <property type="nucleotide sequence ID" value="NZ_JAABOK010000002.1"/>
</dbReference>
<feature type="transmembrane region" description="Helical" evidence="1">
    <location>
        <begin position="36"/>
        <end position="53"/>
    </location>
</feature>
<keyword evidence="3" id="KW-1185">Reference proteome</keyword>
<dbReference type="EMBL" id="RIAR02000001">
    <property type="protein sequence ID" value="NSL88594.1"/>
    <property type="molecule type" value="Genomic_DNA"/>
</dbReference>
<dbReference type="Pfam" id="PF20498">
    <property type="entry name" value="DUF6728"/>
    <property type="match status" value="1"/>
</dbReference>
<reference evidence="2" key="1">
    <citation type="submission" date="2020-05" db="EMBL/GenBank/DDBJ databases">
        <title>Chitinophaga laudate sp. nov., isolated from a tropical peat swamp.</title>
        <authorList>
            <person name="Goh C.B.S."/>
            <person name="Lee M.S."/>
            <person name="Parimannan S."/>
            <person name="Pasbakhsh P."/>
            <person name="Yule C.M."/>
            <person name="Rajandas H."/>
            <person name="Loke S."/>
            <person name="Croft L."/>
            <person name="Tan J.B.L."/>
        </authorList>
    </citation>
    <scope>NUCLEOTIDE SEQUENCE</scope>
    <source>
        <strain evidence="2">Mgbs1</strain>
    </source>
</reference>
<dbReference type="Proteomes" id="UP000281028">
    <property type="component" value="Unassembled WGS sequence"/>
</dbReference>
<keyword evidence="1" id="KW-0812">Transmembrane</keyword>
<name>A0A9Q5GTX7_9BACT</name>
<dbReference type="AlphaFoldDB" id="A0A9Q5GTX7"/>
<evidence type="ECO:0000256" key="1">
    <source>
        <dbReference type="SAM" id="Phobius"/>
    </source>
</evidence>
<gene>
    <name evidence="2" type="ORF">ECE50_017265</name>
</gene>
<keyword evidence="1" id="KW-1133">Transmembrane helix</keyword>
<accession>A0A9Q5GTX7</accession>
<comment type="caution">
    <text evidence="2">The sequence shown here is derived from an EMBL/GenBank/DDBJ whole genome shotgun (WGS) entry which is preliminary data.</text>
</comment>
<protein>
    <submittedName>
        <fullName evidence="2">Uncharacterized protein</fullName>
    </submittedName>
</protein>